<feature type="domain" description="Band 7" evidence="2">
    <location>
        <begin position="63"/>
        <end position="223"/>
    </location>
</feature>
<dbReference type="PANTHER" id="PTHR23222">
    <property type="entry name" value="PROHIBITIN"/>
    <property type="match status" value="1"/>
</dbReference>
<organism evidence="3 4">
    <name type="scientific">Candidatus Azambacteria bacterium GW2011_GWA2_42_9</name>
    <dbReference type="NCBI Taxonomy" id="1618613"/>
    <lineage>
        <taxon>Bacteria</taxon>
        <taxon>Candidatus Azamiibacteriota</taxon>
    </lineage>
</organism>
<dbReference type="Proteomes" id="UP000034563">
    <property type="component" value="Unassembled WGS sequence"/>
</dbReference>
<dbReference type="SMART" id="SM00244">
    <property type="entry name" value="PHB"/>
    <property type="match status" value="1"/>
</dbReference>
<protein>
    <recommendedName>
        <fullName evidence="2">Band 7 domain-containing protein</fullName>
    </recommendedName>
</protein>
<reference evidence="3 4" key="1">
    <citation type="journal article" date="2015" name="Nature">
        <title>rRNA introns, odd ribosomes, and small enigmatic genomes across a large radiation of phyla.</title>
        <authorList>
            <person name="Brown C.T."/>
            <person name="Hug L.A."/>
            <person name="Thomas B.C."/>
            <person name="Sharon I."/>
            <person name="Castelle C.J."/>
            <person name="Singh A."/>
            <person name="Wilkins M.J."/>
            <person name="Williams K.H."/>
            <person name="Banfield J.F."/>
        </authorList>
    </citation>
    <scope>NUCLEOTIDE SEQUENCE [LARGE SCALE GENOMIC DNA]</scope>
</reference>
<name>A0A0G1DYY9_9BACT</name>
<dbReference type="CDD" id="cd03401">
    <property type="entry name" value="SPFH_prohibitin"/>
    <property type="match status" value="1"/>
</dbReference>
<evidence type="ECO:0000313" key="3">
    <source>
        <dbReference type="EMBL" id="KKS76061.1"/>
    </source>
</evidence>
<dbReference type="PANTHER" id="PTHR23222:SF0">
    <property type="entry name" value="PROHIBITIN 1"/>
    <property type="match status" value="1"/>
</dbReference>
<dbReference type="SUPFAM" id="SSF117892">
    <property type="entry name" value="Band 7/SPFH domain"/>
    <property type="match status" value="1"/>
</dbReference>
<keyword evidence="1" id="KW-1133">Transmembrane helix</keyword>
<keyword evidence="1" id="KW-0472">Membrane</keyword>
<dbReference type="Gene3D" id="3.30.479.30">
    <property type="entry name" value="Band 7 domain"/>
    <property type="match status" value="1"/>
</dbReference>
<keyword evidence="1" id="KW-0812">Transmembrane</keyword>
<proteinExistence type="predicted"/>
<accession>A0A0G1DYY9</accession>
<gene>
    <name evidence="3" type="ORF">UV48_C0002G0004</name>
</gene>
<dbReference type="AlphaFoldDB" id="A0A0G1DYY9"/>
<dbReference type="InterPro" id="IPR001107">
    <property type="entry name" value="Band_7"/>
</dbReference>
<comment type="caution">
    <text evidence="3">The sequence shown here is derived from an EMBL/GenBank/DDBJ whole genome shotgun (WGS) entry which is preliminary data.</text>
</comment>
<evidence type="ECO:0000259" key="2">
    <source>
        <dbReference type="SMART" id="SM00244"/>
    </source>
</evidence>
<sequence>MGKLIFAAILLAVGMAAYRVFAKMALGMTTSPRDATTANWLRYASKGALAAGLVLPALIITFSTFVIISTGHVGVVTQFSKVEPKPLYEGFNLVAPWKVINQMSVQIQKKQGKFDAGSKDLQAVHVVMGINYRLQAKTAPEIFRTVGIDFESVIISLAELEVLKAHTATYQASDILHQRAKLKSEVQVDLAAWLAKYGIELREVSLADVSFDKGYMDAVEAKQVEEQRAQKKVYEVMQSQREAEKDAASALGKANATRETAKGDADAVRAEAQAAADALRLKGQAQAEYNARVAASLTPALIEQQRIAAWQEGGSQVPQFVTGSGGPGFLMQIPAPTAKPPAEK</sequence>
<dbReference type="PRINTS" id="PR00679">
    <property type="entry name" value="PROHIBITIN"/>
</dbReference>
<evidence type="ECO:0000256" key="1">
    <source>
        <dbReference type="SAM" id="Phobius"/>
    </source>
</evidence>
<dbReference type="Pfam" id="PF01145">
    <property type="entry name" value="Band_7"/>
    <property type="match status" value="1"/>
</dbReference>
<dbReference type="InterPro" id="IPR000163">
    <property type="entry name" value="Prohibitin"/>
</dbReference>
<evidence type="ECO:0000313" key="4">
    <source>
        <dbReference type="Proteomes" id="UP000034563"/>
    </source>
</evidence>
<dbReference type="InterPro" id="IPR036013">
    <property type="entry name" value="Band_7/SPFH_dom_sf"/>
</dbReference>
<feature type="transmembrane region" description="Helical" evidence="1">
    <location>
        <begin position="46"/>
        <end position="68"/>
    </location>
</feature>
<dbReference type="GO" id="GO:0016020">
    <property type="term" value="C:membrane"/>
    <property type="evidence" value="ECO:0007669"/>
    <property type="project" value="InterPro"/>
</dbReference>
<dbReference type="EMBL" id="LCEQ01000002">
    <property type="protein sequence ID" value="KKS76061.1"/>
    <property type="molecule type" value="Genomic_DNA"/>
</dbReference>